<feature type="domain" description="EF-hand" evidence="19">
    <location>
        <begin position="269"/>
        <end position="304"/>
    </location>
</feature>
<evidence type="ECO:0000256" key="7">
    <source>
        <dbReference type="ARBA" id="ARBA00022525"/>
    </source>
</evidence>
<keyword evidence="13" id="KW-0333">Golgi apparatus</keyword>
<comment type="subcellular location">
    <subcellularLocation>
        <location evidence="2">Cytoplasm</location>
    </subcellularLocation>
    <subcellularLocation>
        <location evidence="3">Golgi apparatus</location>
    </subcellularLocation>
    <subcellularLocation>
        <location evidence="1">Membrane</location>
        <topology evidence="1">Peripheral membrane protein</topology>
    </subcellularLocation>
    <subcellularLocation>
        <location evidence="4">Secreted</location>
    </subcellularLocation>
</comment>
<feature type="signal peptide" evidence="18">
    <location>
        <begin position="1"/>
        <end position="20"/>
    </location>
</feature>
<evidence type="ECO:0000256" key="16">
    <source>
        <dbReference type="SAM" id="Coils"/>
    </source>
</evidence>
<keyword evidence="9" id="KW-0344">Guanine-nucleotide releasing factor</keyword>
<evidence type="ECO:0000256" key="13">
    <source>
        <dbReference type="ARBA" id="ARBA00023034"/>
    </source>
</evidence>
<dbReference type="Pfam" id="PF13499">
    <property type="entry name" value="EF-hand_7"/>
    <property type="match status" value="1"/>
</dbReference>
<evidence type="ECO:0000259" key="19">
    <source>
        <dbReference type="PROSITE" id="PS50222"/>
    </source>
</evidence>
<keyword evidence="21" id="KW-1185">Reference proteome</keyword>
<organism evidence="20 21">
    <name type="scientific">Larinioides sclopetarius</name>
    <dbReference type="NCBI Taxonomy" id="280406"/>
    <lineage>
        <taxon>Eukaryota</taxon>
        <taxon>Metazoa</taxon>
        <taxon>Ecdysozoa</taxon>
        <taxon>Arthropoda</taxon>
        <taxon>Chelicerata</taxon>
        <taxon>Arachnida</taxon>
        <taxon>Araneae</taxon>
        <taxon>Araneomorphae</taxon>
        <taxon>Entelegynae</taxon>
        <taxon>Araneoidea</taxon>
        <taxon>Araneidae</taxon>
        <taxon>Larinioides</taxon>
    </lineage>
</organism>
<dbReference type="GO" id="GO:0003677">
    <property type="term" value="F:DNA binding"/>
    <property type="evidence" value="ECO:0007669"/>
    <property type="project" value="UniProtKB-KW"/>
</dbReference>
<keyword evidence="12" id="KW-0106">Calcium</keyword>
<keyword evidence="7" id="KW-0964">Secreted</keyword>
<dbReference type="GO" id="GO:0005509">
    <property type="term" value="F:calcium ion binding"/>
    <property type="evidence" value="ECO:0007669"/>
    <property type="project" value="InterPro"/>
</dbReference>
<dbReference type="InterPro" id="IPR011992">
    <property type="entry name" value="EF-hand-dom_pair"/>
</dbReference>
<proteinExistence type="inferred from homology"/>
<keyword evidence="15" id="KW-0472">Membrane</keyword>
<dbReference type="InterPro" id="IPR040250">
    <property type="entry name" value="Nucleobindin"/>
</dbReference>
<dbReference type="PANTHER" id="PTHR19237">
    <property type="entry name" value="NUCLEOBINDIN"/>
    <property type="match status" value="1"/>
</dbReference>
<evidence type="ECO:0000256" key="17">
    <source>
        <dbReference type="SAM" id="MobiDB-lite"/>
    </source>
</evidence>
<dbReference type="EMBL" id="CAXIEN010000330">
    <property type="protein sequence ID" value="CAL1293597.1"/>
    <property type="molecule type" value="Genomic_DNA"/>
</dbReference>
<evidence type="ECO:0000313" key="20">
    <source>
        <dbReference type="EMBL" id="CAL1293597.1"/>
    </source>
</evidence>
<dbReference type="InterPro" id="IPR002048">
    <property type="entry name" value="EF_hand_dom"/>
</dbReference>
<sequence>MSNLLFTLLLVLVALELAVAPPVDKKDEEKKDKGEELDDFGLEYGRYLQQVVQALEEDKEFAKKLENISAEQIRSGHIAKELEFVKHNVRSKLDELKRIEVDRLRKLIQEQMERTELGLYRDEDGHLLNSPDGRRWRTIPDHKRGLEGGVGDGNFWLGLDRKGVKIPKHLDIENPHSFEIADLKKLIQTATSDLEELDRQRREEFKKYELEKEAAYRDSLQNMTDDQRKEAEKHHQELLAKHKDHPKVHHPGSKPQLEQVWEDQDHMPREEFNPRTFFAMHDINGDGHLDVEEVEAILIPEVKKLYNPNNEEDDPIEMEEEFHRMREHIFNETDKNKDSLISLEEFLQMTQQQEFQRDEGWRGLDEQQVYSDAELQEYMRQRQMHYQQDPRMYYDVGGQPHGVPPNINYQGMPQYPPQGHPQQFQQGHPQQFQQGHPQQFQQGHPQQLQQGHPQQFQQGHPQQAMQQGHPQQFQQGHPQQAMQQGHPQQFQQGHPQQFQQGHPQQFQQGHPQQFQQGHPQQAMQQDHNQQFQQRHPQQFQQGHPQQAIQQGHPQQFQQGHPQQVMPQAQGHPQQVLQAPQQGHPQQAISGDAHPKPSQQFASIPPEQLSAQQVHPNLVKNEQKAPDSINEVPQAGKKPVESQNSISQAPPVVQQV</sequence>
<keyword evidence="16" id="KW-0175">Coiled coil</keyword>
<evidence type="ECO:0000256" key="12">
    <source>
        <dbReference type="ARBA" id="ARBA00022837"/>
    </source>
</evidence>
<dbReference type="InterPro" id="IPR057576">
    <property type="entry name" value="NUCB1_N"/>
</dbReference>
<keyword evidence="11" id="KW-0677">Repeat</keyword>
<keyword evidence="8" id="KW-0597">Phosphoprotein</keyword>
<feature type="coiled-coil region" evidence="16">
    <location>
        <begin position="180"/>
        <end position="214"/>
    </location>
</feature>
<protein>
    <recommendedName>
        <fullName evidence="19">EF-hand domain-containing protein</fullName>
    </recommendedName>
</protein>
<evidence type="ECO:0000256" key="14">
    <source>
        <dbReference type="ARBA" id="ARBA00023125"/>
    </source>
</evidence>
<feature type="compositionally biased region" description="Polar residues" evidence="17">
    <location>
        <begin position="640"/>
        <end position="655"/>
    </location>
</feature>
<dbReference type="SUPFAM" id="SSF47473">
    <property type="entry name" value="EF-hand"/>
    <property type="match status" value="1"/>
</dbReference>
<comment type="similarity">
    <text evidence="5">Belongs to the nucleobindin family.</text>
</comment>
<dbReference type="GO" id="GO:0005794">
    <property type="term" value="C:Golgi apparatus"/>
    <property type="evidence" value="ECO:0007669"/>
    <property type="project" value="UniProtKB-SubCell"/>
</dbReference>
<evidence type="ECO:0000256" key="11">
    <source>
        <dbReference type="ARBA" id="ARBA00022737"/>
    </source>
</evidence>
<evidence type="ECO:0000256" key="1">
    <source>
        <dbReference type="ARBA" id="ARBA00004170"/>
    </source>
</evidence>
<evidence type="ECO:0000313" key="21">
    <source>
        <dbReference type="Proteomes" id="UP001497382"/>
    </source>
</evidence>
<keyword evidence="14" id="KW-0238">DNA-binding</keyword>
<comment type="caution">
    <text evidence="20">The sequence shown here is derived from an EMBL/GenBank/DDBJ whole genome shotgun (WGS) entry which is preliminary data.</text>
</comment>
<dbReference type="AlphaFoldDB" id="A0AAV2BCE8"/>
<accession>A0AAV2BCE8</accession>
<evidence type="ECO:0000256" key="4">
    <source>
        <dbReference type="ARBA" id="ARBA00004613"/>
    </source>
</evidence>
<dbReference type="GO" id="GO:0016020">
    <property type="term" value="C:membrane"/>
    <property type="evidence" value="ECO:0007669"/>
    <property type="project" value="UniProtKB-SubCell"/>
</dbReference>
<dbReference type="PANTHER" id="PTHR19237:SF20">
    <property type="entry name" value="NUCLEOBINDIN 1"/>
    <property type="match status" value="1"/>
</dbReference>
<feature type="compositionally biased region" description="Polar residues" evidence="17">
    <location>
        <begin position="570"/>
        <end position="588"/>
    </location>
</feature>
<dbReference type="Proteomes" id="UP001497382">
    <property type="component" value="Unassembled WGS sequence"/>
</dbReference>
<dbReference type="InterPro" id="IPR018247">
    <property type="entry name" value="EF_Hand_1_Ca_BS"/>
</dbReference>
<dbReference type="GO" id="GO:0005793">
    <property type="term" value="C:endoplasmic reticulum-Golgi intermediate compartment"/>
    <property type="evidence" value="ECO:0007669"/>
    <property type="project" value="TreeGrafter"/>
</dbReference>
<evidence type="ECO:0000256" key="15">
    <source>
        <dbReference type="ARBA" id="ARBA00023136"/>
    </source>
</evidence>
<dbReference type="PROSITE" id="PS00018">
    <property type="entry name" value="EF_HAND_1"/>
    <property type="match status" value="1"/>
</dbReference>
<evidence type="ECO:0000256" key="6">
    <source>
        <dbReference type="ARBA" id="ARBA00022490"/>
    </source>
</evidence>
<evidence type="ECO:0000256" key="18">
    <source>
        <dbReference type="SAM" id="SignalP"/>
    </source>
</evidence>
<feature type="chain" id="PRO_5043404825" description="EF-hand domain-containing protein" evidence="18">
    <location>
        <begin position="21"/>
        <end position="655"/>
    </location>
</feature>
<dbReference type="Gene3D" id="1.10.238.10">
    <property type="entry name" value="EF-hand"/>
    <property type="match status" value="1"/>
</dbReference>
<evidence type="ECO:0000256" key="9">
    <source>
        <dbReference type="ARBA" id="ARBA00022658"/>
    </source>
</evidence>
<dbReference type="GO" id="GO:0070062">
    <property type="term" value="C:extracellular exosome"/>
    <property type="evidence" value="ECO:0007669"/>
    <property type="project" value="TreeGrafter"/>
</dbReference>
<dbReference type="Pfam" id="PF25434">
    <property type="entry name" value="NUCB1_N"/>
    <property type="match status" value="1"/>
</dbReference>
<feature type="compositionally biased region" description="Low complexity" evidence="17">
    <location>
        <begin position="420"/>
        <end position="569"/>
    </location>
</feature>
<dbReference type="CDD" id="cd00051">
    <property type="entry name" value="EFh"/>
    <property type="match status" value="1"/>
</dbReference>
<dbReference type="GO" id="GO:0005085">
    <property type="term" value="F:guanyl-nucleotide exchange factor activity"/>
    <property type="evidence" value="ECO:0007669"/>
    <property type="project" value="UniProtKB-KW"/>
</dbReference>
<name>A0AAV2BCE8_9ARAC</name>
<keyword evidence="6" id="KW-0963">Cytoplasm</keyword>
<feature type="region of interest" description="Disordered" evidence="17">
    <location>
        <begin position="392"/>
        <end position="655"/>
    </location>
</feature>
<evidence type="ECO:0000256" key="10">
    <source>
        <dbReference type="ARBA" id="ARBA00022729"/>
    </source>
</evidence>
<gene>
    <name evidence="20" type="ORF">LARSCL_LOCUS18281</name>
</gene>
<reference evidence="20 21" key="1">
    <citation type="submission" date="2024-04" db="EMBL/GenBank/DDBJ databases">
        <authorList>
            <person name="Rising A."/>
            <person name="Reimegard J."/>
            <person name="Sonavane S."/>
            <person name="Akerstrom W."/>
            <person name="Nylinder S."/>
            <person name="Hedman E."/>
            <person name="Kallberg Y."/>
        </authorList>
    </citation>
    <scope>NUCLEOTIDE SEQUENCE [LARGE SCALE GENOMIC DNA]</scope>
</reference>
<feature type="domain" description="EF-hand" evidence="19">
    <location>
        <begin position="327"/>
        <end position="356"/>
    </location>
</feature>
<evidence type="ECO:0000256" key="8">
    <source>
        <dbReference type="ARBA" id="ARBA00022553"/>
    </source>
</evidence>
<keyword evidence="10 18" id="KW-0732">Signal</keyword>
<evidence type="ECO:0000256" key="2">
    <source>
        <dbReference type="ARBA" id="ARBA00004496"/>
    </source>
</evidence>
<evidence type="ECO:0000256" key="5">
    <source>
        <dbReference type="ARBA" id="ARBA00008063"/>
    </source>
</evidence>
<dbReference type="PROSITE" id="PS50222">
    <property type="entry name" value="EF_HAND_2"/>
    <property type="match status" value="2"/>
</dbReference>
<evidence type="ECO:0000256" key="3">
    <source>
        <dbReference type="ARBA" id="ARBA00004555"/>
    </source>
</evidence>